<proteinExistence type="predicted"/>
<dbReference type="Proteomes" id="UP000256970">
    <property type="component" value="Unassembled WGS sequence"/>
</dbReference>
<evidence type="ECO:0000313" key="2">
    <source>
        <dbReference type="Proteomes" id="UP000256970"/>
    </source>
</evidence>
<dbReference type="CDD" id="cd22950">
    <property type="entry name" value="petO"/>
    <property type="match status" value="1"/>
</dbReference>
<dbReference type="AlphaFoldDB" id="A0A383VHN7"/>
<dbReference type="EMBL" id="FNXT01000532">
    <property type="protein sequence ID" value="SZX65027.1"/>
    <property type="molecule type" value="Genomic_DNA"/>
</dbReference>
<reference evidence="1 2" key="1">
    <citation type="submission" date="2016-10" db="EMBL/GenBank/DDBJ databases">
        <authorList>
            <person name="Cai Z."/>
        </authorList>
    </citation>
    <scope>NUCLEOTIDE SEQUENCE [LARGE SCALE GENOMIC DNA]</scope>
</reference>
<protein>
    <submittedName>
        <fullName evidence="1">Uncharacterized protein</fullName>
    </submittedName>
</protein>
<gene>
    <name evidence="1" type="ORF">BQ4739_LOCUS5490</name>
</gene>
<sequence>MAVTMKRACVAGAASRSRTVRVCAAKQDAPKLQSLAAGVAAAVLLSVAPANAGVIMEQPQLKKVLQDDSPSAPAPKREIILPGMRSKAAPATKDAAAPKAKATPKPAVTSGGDLDPRSVALPGTLALIAGGAFALTKVDEGFEEFMGEASCKDSGLDGAGYETALKGGAIAARKPAAGTKKVKAAAGKGSKAGTAKSSPLASFFDK</sequence>
<accession>A0A383VHN7</accession>
<name>A0A383VHN7_TETOB</name>
<organism evidence="1 2">
    <name type="scientific">Tetradesmus obliquus</name>
    <name type="common">Green alga</name>
    <name type="synonym">Acutodesmus obliquus</name>
    <dbReference type="NCBI Taxonomy" id="3088"/>
    <lineage>
        <taxon>Eukaryota</taxon>
        <taxon>Viridiplantae</taxon>
        <taxon>Chlorophyta</taxon>
        <taxon>core chlorophytes</taxon>
        <taxon>Chlorophyceae</taxon>
        <taxon>CS clade</taxon>
        <taxon>Sphaeropleales</taxon>
        <taxon>Scenedesmaceae</taxon>
        <taxon>Tetradesmus</taxon>
    </lineage>
</organism>
<keyword evidence="2" id="KW-1185">Reference proteome</keyword>
<evidence type="ECO:0000313" key="1">
    <source>
        <dbReference type="EMBL" id="SZX65027.1"/>
    </source>
</evidence>